<feature type="region of interest" description="Disordered" evidence="2">
    <location>
        <begin position="299"/>
        <end position="343"/>
    </location>
</feature>
<dbReference type="PANTHER" id="PTHR15228:SF25">
    <property type="entry name" value="F-BAR DOMAIN-CONTAINING PROTEIN"/>
    <property type="match status" value="1"/>
</dbReference>
<dbReference type="EMBL" id="LWDF02000859">
    <property type="protein sequence ID" value="KAE8241752.1"/>
    <property type="molecule type" value="Genomic_DNA"/>
</dbReference>
<protein>
    <submittedName>
        <fullName evidence="3">Uncharacterized protein</fullName>
    </submittedName>
</protein>
<reference evidence="3" key="2">
    <citation type="journal article" date="2019" name="IMA Fungus">
        <title>Genome sequencing and comparison of five Tilletia species to identify candidate genes for the detection of regulated species infecting wheat.</title>
        <authorList>
            <person name="Nguyen H.D.T."/>
            <person name="Sultana T."/>
            <person name="Kesanakurti P."/>
            <person name="Hambleton S."/>
        </authorList>
    </citation>
    <scope>NUCLEOTIDE SEQUENCE</scope>
    <source>
        <strain evidence="3">DAOMC 236416</strain>
    </source>
</reference>
<dbReference type="SMART" id="SM00324">
    <property type="entry name" value="RhoGAP"/>
    <property type="match status" value="1"/>
</dbReference>
<feature type="region of interest" description="Disordered" evidence="2">
    <location>
        <begin position="733"/>
        <end position="755"/>
    </location>
</feature>
<dbReference type="GO" id="GO:0007165">
    <property type="term" value="P:signal transduction"/>
    <property type="evidence" value="ECO:0007669"/>
    <property type="project" value="InterPro"/>
</dbReference>
<feature type="compositionally biased region" description="Polar residues" evidence="2">
    <location>
        <begin position="884"/>
        <end position="895"/>
    </location>
</feature>
<dbReference type="Gene3D" id="1.10.555.10">
    <property type="entry name" value="Rho GTPase activation protein"/>
    <property type="match status" value="1"/>
</dbReference>
<dbReference type="Proteomes" id="UP000077521">
    <property type="component" value="Unassembled WGS sequence"/>
</dbReference>
<comment type="caution">
    <text evidence="3">The sequence shown here is derived from an EMBL/GenBank/DDBJ whole genome shotgun (WGS) entry which is preliminary data.</text>
</comment>
<dbReference type="GO" id="GO:0005096">
    <property type="term" value="F:GTPase activator activity"/>
    <property type="evidence" value="ECO:0007669"/>
    <property type="project" value="UniProtKB-KW"/>
</dbReference>
<feature type="compositionally biased region" description="Basic and acidic residues" evidence="2">
    <location>
        <begin position="317"/>
        <end position="335"/>
    </location>
</feature>
<dbReference type="InterPro" id="IPR027267">
    <property type="entry name" value="AH/BAR_dom_sf"/>
</dbReference>
<feature type="compositionally biased region" description="Polar residues" evidence="2">
    <location>
        <begin position="224"/>
        <end position="256"/>
    </location>
</feature>
<evidence type="ECO:0000256" key="2">
    <source>
        <dbReference type="SAM" id="MobiDB-lite"/>
    </source>
</evidence>
<dbReference type="PROSITE" id="PS50238">
    <property type="entry name" value="RHOGAP"/>
    <property type="match status" value="1"/>
</dbReference>
<feature type="region of interest" description="Disordered" evidence="2">
    <location>
        <begin position="190"/>
        <end position="286"/>
    </location>
</feature>
<keyword evidence="1" id="KW-0343">GTPase activation</keyword>
<gene>
    <name evidence="3" type="ORF">A4X13_0g7279</name>
</gene>
<feature type="compositionally biased region" description="Polar residues" evidence="2">
    <location>
        <begin position="265"/>
        <end position="274"/>
    </location>
</feature>
<evidence type="ECO:0000256" key="1">
    <source>
        <dbReference type="ARBA" id="ARBA00022468"/>
    </source>
</evidence>
<proteinExistence type="predicted"/>
<dbReference type="SUPFAM" id="SSF48350">
    <property type="entry name" value="GTPase activation domain, GAP"/>
    <property type="match status" value="1"/>
</dbReference>
<evidence type="ECO:0000313" key="4">
    <source>
        <dbReference type="Proteomes" id="UP000077521"/>
    </source>
</evidence>
<reference evidence="3" key="1">
    <citation type="submission" date="2016-04" db="EMBL/GenBank/DDBJ databases">
        <authorList>
            <person name="Nguyen H.D."/>
            <person name="Samba Siva P."/>
            <person name="Cullis J."/>
            <person name="Levesque C.A."/>
            <person name="Hambleton S."/>
        </authorList>
    </citation>
    <scope>NUCLEOTIDE SEQUENCE</scope>
    <source>
        <strain evidence="3">DAOMC 236416</strain>
    </source>
</reference>
<feature type="compositionally biased region" description="Basic and acidic residues" evidence="2">
    <location>
        <begin position="299"/>
        <end position="309"/>
    </location>
</feature>
<dbReference type="PANTHER" id="PTHR15228">
    <property type="entry name" value="SPERMATHECAL PHYSIOLOGY VARIANT"/>
    <property type="match status" value="1"/>
</dbReference>
<dbReference type="InterPro" id="IPR051025">
    <property type="entry name" value="RhoGAP"/>
</dbReference>
<name>A0A177TQ96_9BASI</name>
<organism evidence="3 4">
    <name type="scientific">Tilletia indica</name>
    <dbReference type="NCBI Taxonomy" id="43049"/>
    <lineage>
        <taxon>Eukaryota</taxon>
        <taxon>Fungi</taxon>
        <taxon>Dikarya</taxon>
        <taxon>Basidiomycota</taxon>
        <taxon>Ustilaginomycotina</taxon>
        <taxon>Exobasidiomycetes</taxon>
        <taxon>Tilletiales</taxon>
        <taxon>Tilletiaceae</taxon>
        <taxon>Tilletia</taxon>
    </lineage>
</organism>
<feature type="compositionally biased region" description="Low complexity" evidence="2">
    <location>
        <begin position="733"/>
        <end position="748"/>
    </location>
</feature>
<keyword evidence="4" id="KW-1185">Reference proteome</keyword>
<feature type="compositionally biased region" description="Polar residues" evidence="2">
    <location>
        <begin position="910"/>
        <end position="921"/>
    </location>
</feature>
<dbReference type="SUPFAM" id="SSF103657">
    <property type="entry name" value="BAR/IMD domain-like"/>
    <property type="match status" value="1"/>
</dbReference>
<dbReference type="InterPro" id="IPR000198">
    <property type="entry name" value="RhoGAP_dom"/>
</dbReference>
<feature type="region of interest" description="Disordered" evidence="2">
    <location>
        <begin position="831"/>
        <end position="942"/>
    </location>
</feature>
<feature type="compositionally biased region" description="Polar residues" evidence="2">
    <location>
        <begin position="862"/>
        <end position="874"/>
    </location>
</feature>
<feature type="region of interest" description="Disordered" evidence="2">
    <location>
        <begin position="1007"/>
        <end position="1055"/>
    </location>
</feature>
<dbReference type="AlphaFoldDB" id="A0A177TQ96"/>
<dbReference type="InterPro" id="IPR008936">
    <property type="entry name" value="Rho_GTPase_activation_prot"/>
</dbReference>
<evidence type="ECO:0000313" key="3">
    <source>
        <dbReference type="EMBL" id="KAE8241752.1"/>
    </source>
</evidence>
<dbReference type="Pfam" id="PF00620">
    <property type="entry name" value="RhoGAP"/>
    <property type="match status" value="1"/>
</dbReference>
<accession>A0A177TQ96</accession>
<feature type="compositionally biased region" description="Polar residues" evidence="2">
    <location>
        <begin position="190"/>
        <end position="214"/>
    </location>
</feature>
<dbReference type="Gene3D" id="1.20.1270.60">
    <property type="entry name" value="Arfaptin homology (AH) domain/BAR domain"/>
    <property type="match status" value="1"/>
</dbReference>
<sequence>MDLSLPSSRRSHDAPPGQFRTASGLATVLISALQSMLSESDSYSALFESRIKHEEHFISALRSAIEKQNEIDGKTEAKSLSAYSALFASGSATLRATWREFRENQTREIEMRQSLVDSLRYNVVSPLQNFRESQERIRRRVKEDLKVSMADYDQMRDNTLPRLRRSYEKKCEQLEQVRGQQQAIDDQRALLSQPNSSQQVPTVTSLRETSQGQAANAPDGDELQSMSAPAMSLSNSQQSAPDHRSYSSNGSNSDLFNGNGGGATLNRSDMNLSTSPSSPPLASEKAKLSLRDALRTKEGREAAIKDAPKKLQGFINRMRDGGSDKAPSPRDRDGSESNPGIGSTLENAAVGLVRGASAAKSIQNIALRVVQVKKESEDADRAYRKAVFDLETLRIRRNKTLAAAVTSVVECRRELNRTAQVVLLQAERAALSTAHASVSVHDRTEEIVEKSVDSMAVEAAELESGLIAVMQDDEESVPYMNYWHGRAKVIFGISLTDYAFSHLRGRVMQPPIIITKCISYIEKHGLELQGIYRISARHSSIQALLAAVEKDEEGLDLEALKPELPAVAGLLKLYLRELPEPVMAMPWEERIKYTHERQEHIRTGLATLKGRIRRLPAINNITLKAIIFHLANIAAHSDKNSMTESNLAVIFGPVLLSDGDHETTSLAAAMEEDRVVEDLIRYAPQLFDAGSMDPNVTASTTANMAHAATLVNHGPDAAPSIAVPAVPLSASLPSLGSASSSSDQPLLPGSTDLKRSNAILPGAESLSPPRRLLNLQPQPITSMERQGAPILPLVHTSPLAPLDLDPMEDAAVVAAAESPVAATKDTGFATAEQSEQLSDESRFISRSSTVRRTGGGGAGLSNIHTQLRSHSGSEQGDGTGSGLGNSQYTSPSDIQGETWDDLRLAGGDGSHTSSVYASATGSGAHPWADQRRGSSGDDVGPSPLFASVLSEYQATTAAQPAGLVEASSASVTSASGEKSASAGVPFGSPPVAAAADGISPSVYPPPVSELIFTRPPPSSTFSPRLPGSPAPALASGTASAPPLPPRPAGAIPHHE</sequence>